<dbReference type="Pfam" id="PF13519">
    <property type="entry name" value="VWA_2"/>
    <property type="match status" value="1"/>
</dbReference>
<name>A0A0S4JDT4_BODSA</name>
<accession>A0A0S4JDT4</accession>
<dbReference type="SUPFAM" id="SSF53300">
    <property type="entry name" value="vWA-like"/>
    <property type="match status" value="1"/>
</dbReference>
<dbReference type="EMBL" id="CYKH01001500">
    <property type="protein sequence ID" value="CUG87339.1"/>
    <property type="molecule type" value="Genomic_DNA"/>
</dbReference>
<protein>
    <recommendedName>
        <fullName evidence="1">VWFA domain-containing protein</fullName>
    </recommendedName>
</protein>
<dbReference type="InterPro" id="IPR036465">
    <property type="entry name" value="vWFA_dom_sf"/>
</dbReference>
<dbReference type="PROSITE" id="PS50234">
    <property type="entry name" value="VWFA"/>
    <property type="match status" value="1"/>
</dbReference>
<feature type="domain" description="VWFA" evidence="1">
    <location>
        <begin position="76"/>
        <end position="256"/>
    </location>
</feature>
<dbReference type="Gene3D" id="3.40.50.410">
    <property type="entry name" value="von Willebrand factor, type A domain"/>
    <property type="match status" value="1"/>
</dbReference>
<dbReference type="OrthoDB" id="2142040at2759"/>
<evidence type="ECO:0000313" key="2">
    <source>
        <dbReference type="EMBL" id="CUG87339.1"/>
    </source>
</evidence>
<evidence type="ECO:0000313" key="3">
    <source>
        <dbReference type="Proteomes" id="UP000051952"/>
    </source>
</evidence>
<evidence type="ECO:0000259" key="1">
    <source>
        <dbReference type="PROSITE" id="PS50234"/>
    </source>
</evidence>
<keyword evidence="3" id="KW-1185">Reference proteome</keyword>
<dbReference type="OMA" id="LHTIMVI"/>
<gene>
    <name evidence="2" type="ORF">BSAL_09640</name>
</gene>
<organism evidence="2 3">
    <name type="scientific">Bodo saltans</name>
    <name type="common">Flagellated protozoan</name>
    <dbReference type="NCBI Taxonomy" id="75058"/>
    <lineage>
        <taxon>Eukaryota</taxon>
        <taxon>Discoba</taxon>
        <taxon>Euglenozoa</taxon>
        <taxon>Kinetoplastea</taxon>
        <taxon>Metakinetoplastina</taxon>
        <taxon>Eubodonida</taxon>
        <taxon>Bodonidae</taxon>
        <taxon>Bodo</taxon>
    </lineage>
</organism>
<dbReference type="PANTHER" id="PTHR34706">
    <property type="entry name" value="SLR1338 PROTEIN"/>
    <property type="match status" value="1"/>
</dbReference>
<proteinExistence type="predicted"/>
<reference evidence="3" key="1">
    <citation type="submission" date="2015-09" db="EMBL/GenBank/DDBJ databases">
        <authorList>
            <consortium name="Pathogen Informatics"/>
        </authorList>
    </citation>
    <scope>NUCLEOTIDE SEQUENCE [LARGE SCALE GENOMIC DNA]</scope>
    <source>
        <strain evidence="3">Lake Konstanz</strain>
    </source>
</reference>
<dbReference type="AlphaFoldDB" id="A0A0S4JDT4"/>
<dbReference type="PANTHER" id="PTHR34706:SF1">
    <property type="entry name" value="VWFA DOMAIN-CONTAINING PROTEIN"/>
    <property type="match status" value="1"/>
</dbReference>
<dbReference type="InterPro" id="IPR002035">
    <property type="entry name" value="VWF_A"/>
</dbReference>
<dbReference type="Proteomes" id="UP000051952">
    <property type="component" value="Unassembled WGS sequence"/>
</dbReference>
<dbReference type="VEuPathDB" id="TriTrypDB:BSAL_09640"/>
<sequence length="258" mass="28798">MIEVVIGIVVCVVAYIILQRVNPKSLDSRSTSLYTRKYATTRANVPLPSHTQAQGSSQGMPQCKFFLSAKAQLQRDYILVVDRSGSMSTGQRWTDACSAIRSLAPYVCKFDPDGITLIFFDHAIERFEEVKTKEVVEEAFSRFKPRGSTDLALALHSAFRDHFNGSRGATTILVVTDGCPNSQSEVERVLRRAANSIEHLDELSVSFVQIGDDRSATKFLEHLDDTLDDVKYDIVDTITAEECSRISFSELVARSIYD</sequence>
<dbReference type="SMART" id="SM00327">
    <property type="entry name" value="VWA"/>
    <property type="match status" value="1"/>
</dbReference>